<reference evidence="2" key="1">
    <citation type="submission" date="2014-11" db="EMBL/GenBank/DDBJ databases">
        <authorList>
            <person name="Amaro Gonzalez C."/>
        </authorList>
    </citation>
    <scope>NUCLEOTIDE SEQUENCE</scope>
</reference>
<evidence type="ECO:0000256" key="1">
    <source>
        <dbReference type="SAM" id="MobiDB-lite"/>
    </source>
</evidence>
<proteinExistence type="predicted"/>
<dbReference type="EMBL" id="GBXM01035195">
    <property type="protein sequence ID" value="JAH73382.1"/>
    <property type="molecule type" value="Transcribed_RNA"/>
</dbReference>
<organism evidence="2">
    <name type="scientific">Anguilla anguilla</name>
    <name type="common">European freshwater eel</name>
    <name type="synonym">Muraena anguilla</name>
    <dbReference type="NCBI Taxonomy" id="7936"/>
    <lineage>
        <taxon>Eukaryota</taxon>
        <taxon>Metazoa</taxon>
        <taxon>Chordata</taxon>
        <taxon>Craniata</taxon>
        <taxon>Vertebrata</taxon>
        <taxon>Euteleostomi</taxon>
        <taxon>Actinopterygii</taxon>
        <taxon>Neopterygii</taxon>
        <taxon>Teleostei</taxon>
        <taxon>Anguilliformes</taxon>
        <taxon>Anguillidae</taxon>
        <taxon>Anguilla</taxon>
    </lineage>
</organism>
<dbReference type="AlphaFoldDB" id="A0A0E9V5S2"/>
<evidence type="ECO:0000313" key="2">
    <source>
        <dbReference type="EMBL" id="JAH73382.1"/>
    </source>
</evidence>
<protein>
    <submittedName>
        <fullName evidence="2">Uncharacterized protein</fullName>
    </submittedName>
</protein>
<name>A0A0E9V5S2_ANGAN</name>
<reference evidence="2" key="2">
    <citation type="journal article" date="2015" name="Fish Shellfish Immunol.">
        <title>Early steps in the European eel (Anguilla anguilla)-Vibrio vulnificus interaction in the gills: Role of the RtxA13 toxin.</title>
        <authorList>
            <person name="Callol A."/>
            <person name="Pajuelo D."/>
            <person name="Ebbesson L."/>
            <person name="Teles M."/>
            <person name="MacKenzie S."/>
            <person name="Amaro C."/>
        </authorList>
    </citation>
    <scope>NUCLEOTIDE SEQUENCE</scope>
</reference>
<sequence length="20" mass="2091">MVGSVDLCASPPTENTGHYL</sequence>
<feature type="region of interest" description="Disordered" evidence="1">
    <location>
        <begin position="1"/>
        <end position="20"/>
    </location>
</feature>
<accession>A0A0E9V5S2</accession>